<feature type="transmembrane region" description="Helical" evidence="10">
    <location>
        <begin position="34"/>
        <end position="52"/>
    </location>
</feature>
<keyword evidence="10" id="KW-0813">Transport</keyword>
<comment type="function">
    <text evidence="9 10">Fluoride-specific ion channel. Important for reducing fluoride concentration in the cell, thus reducing its toxicity.</text>
</comment>
<accession>A0ABN2JHT6</accession>
<evidence type="ECO:0000313" key="11">
    <source>
        <dbReference type="EMBL" id="GAA1726791.1"/>
    </source>
</evidence>
<dbReference type="InterPro" id="IPR003691">
    <property type="entry name" value="FluC"/>
</dbReference>
<feature type="transmembrane region" description="Helical" evidence="10">
    <location>
        <begin position="96"/>
        <end position="116"/>
    </location>
</feature>
<name>A0ABN2JHT6_9ACTN</name>
<evidence type="ECO:0000256" key="1">
    <source>
        <dbReference type="ARBA" id="ARBA00004651"/>
    </source>
</evidence>
<feature type="transmembrane region" description="Helical" evidence="10">
    <location>
        <begin position="59"/>
        <end position="76"/>
    </location>
</feature>
<organism evidence="11 12">
    <name type="scientific">Aeromicrobium alkaliterrae</name>
    <dbReference type="NCBI Taxonomy" id="302168"/>
    <lineage>
        <taxon>Bacteria</taxon>
        <taxon>Bacillati</taxon>
        <taxon>Actinomycetota</taxon>
        <taxon>Actinomycetes</taxon>
        <taxon>Propionibacteriales</taxon>
        <taxon>Nocardioidaceae</taxon>
        <taxon>Aeromicrobium</taxon>
    </lineage>
</organism>
<evidence type="ECO:0000256" key="3">
    <source>
        <dbReference type="ARBA" id="ARBA00022692"/>
    </source>
</evidence>
<evidence type="ECO:0000256" key="5">
    <source>
        <dbReference type="ARBA" id="ARBA00023136"/>
    </source>
</evidence>
<keyword evidence="2 10" id="KW-1003">Cell membrane</keyword>
<keyword evidence="6 10" id="KW-0407">Ion channel</keyword>
<evidence type="ECO:0000256" key="2">
    <source>
        <dbReference type="ARBA" id="ARBA00022475"/>
    </source>
</evidence>
<keyword evidence="4 10" id="KW-1133">Transmembrane helix</keyword>
<sequence>MTGIALALAVAAAGGIGAALRHLVDGLVPARERFPWALLLINATGSFALGLLVSLTSDATWHAVVGTGLLGGYTTFSTASLDAAVRWVDGGRSDGVRSAVVMLVVCVAAAFAGSAVGG</sequence>
<evidence type="ECO:0000313" key="12">
    <source>
        <dbReference type="Proteomes" id="UP001501057"/>
    </source>
</evidence>
<evidence type="ECO:0000256" key="10">
    <source>
        <dbReference type="HAMAP-Rule" id="MF_00454"/>
    </source>
</evidence>
<evidence type="ECO:0000256" key="9">
    <source>
        <dbReference type="ARBA" id="ARBA00049940"/>
    </source>
</evidence>
<keyword evidence="5 10" id="KW-0472">Membrane</keyword>
<dbReference type="HAMAP" id="MF_00454">
    <property type="entry name" value="FluC"/>
    <property type="match status" value="1"/>
</dbReference>
<feature type="binding site" evidence="10">
    <location>
        <position position="71"/>
    </location>
    <ligand>
        <name>Na(+)</name>
        <dbReference type="ChEBI" id="CHEBI:29101"/>
        <note>structural</note>
    </ligand>
</feature>
<comment type="catalytic activity">
    <reaction evidence="8">
        <text>fluoride(in) = fluoride(out)</text>
        <dbReference type="Rhea" id="RHEA:76159"/>
        <dbReference type="ChEBI" id="CHEBI:17051"/>
    </reaction>
    <physiologicalReaction direction="left-to-right" evidence="8">
        <dbReference type="Rhea" id="RHEA:76160"/>
    </physiologicalReaction>
</comment>
<dbReference type="EMBL" id="BAAAME010000002">
    <property type="protein sequence ID" value="GAA1726791.1"/>
    <property type="molecule type" value="Genomic_DNA"/>
</dbReference>
<comment type="activity regulation">
    <text evidence="10">Na(+) is not transported, but it plays an essential structural role and its presence is essential for fluoride channel function.</text>
</comment>
<dbReference type="RefSeq" id="WP_344197258.1">
    <property type="nucleotide sequence ID" value="NZ_BAAAME010000002.1"/>
</dbReference>
<protein>
    <recommendedName>
        <fullName evidence="10">Fluoride-specific ion channel FluC</fullName>
    </recommendedName>
</protein>
<keyword evidence="10" id="KW-0915">Sodium</keyword>
<gene>
    <name evidence="10" type="primary">fluC</name>
    <name evidence="10" type="synonym">crcB</name>
    <name evidence="11" type="ORF">GCM10009710_04340</name>
</gene>
<comment type="subcellular location">
    <subcellularLocation>
        <location evidence="1 10">Cell membrane</location>
        <topology evidence="1 10">Multi-pass membrane protein</topology>
    </subcellularLocation>
</comment>
<comment type="similarity">
    <text evidence="7 10">Belongs to the fluoride channel Fluc/FEX (TC 1.A.43) family.</text>
</comment>
<dbReference type="Pfam" id="PF02537">
    <property type="entry name" value="CRCB"/>
    <property type="match status" value="1"/>
</dbReference>
<evidence type="ECO:0000256" key="7">
    <source>
        <dbReference type="ARBA" id="ARBA00035120"/>
    </source>
</evidence>
<keyword evidence="10" id="KW-0406">Ion transport</keyword>
<reference evidence="11 12" key="1">
    <citation type="journal article" date="2019" name="Int. J. Syst. Evol. Microbiol.">
        <title>The Global Catalogue of Microorganisms (GCM) 10K type strain sequencing project: providing services to taxonomists for standard genome sequencing and annotation.</title>
        <authorList>
            <consortium name="The Broad Institute Genomics Platform"/>
            <consortium name="The Broad Institute Genome Sequencing Center for Infectious Disease"/>
            <person name="Wu L."/>
            <person name="Ma J."/>
        </authorList>
    </citation>
    <scope>NUCLEOTIDE SEQUENCE [LARGE SCALE GENOMIC DNA]</scope>
    <source>
        <strain evidence="11 12">JCM 13518</strain>
    </source>
</reference>
<evidence type="ECO:0000256" key="8">
    <source>
        <dbReference type="ARBA" id="ARBA00035585"/>
    </source>
</evidence>
<keyword evidence="12" id="KW-1185">Reference proteome</keyword>
<dbReference type="Proteomes" id="UP001501057">
    <property type="component" value="Unassembled WGS sequence"/>
</dbReference>
<keyword evidence="10" id="KW-0479">Metal-binding</keyword>
<evidence type="ECO:0000256" key="4">
    <source>
        <dbReference type="ARBA" id="ARBA00022989"/>
    </source>
</evidence>
<feature type="binding site" evidence="10">
    <location>
        <position position="74"/>
    </location>
    <ligand>
        <name>Na(+)</name>
        <dbReference type="ChEBI" id="CHEBI:29101"/>
        <note>structural</note>
    </ligand>
</feature>
<proteinExistence type="inferred from homology"/>
<evidence type="ECO:0000256" key="6">
    <source>
        <dbReference type="ARBA" id="ARBA00023303"/>
    </source>
</evidence>
<keyword evidence="3 10" id="KW-0812">Transmembrane</keyword>
<comment type="caution">
    <text evidence="11">The sequence shown here is derived from an EMBL/GenBank/DDBJ whole genome shotgun (WGS) entry which is preliminary data.</text>
</comment>